<proteinExistence type="predicted"/>
<feature type="compositionally biased region" description="Polar residues" evidence="1">
    <location>
        <begin position="586"/>
        <end position="597"/>
    </location>
</feature>
<dbReference type="GeneID" id="8859055"/>
<name>D2UY51_NAEGR</name>
<gene>
    <name evidence="3" type="ORF">NAEGRDRAFT_77760</name>
</gene>
<feature type="compositionally biased region" description="Acidic residues" evidence="1">
    <location>
        <begin position="1250"/>
        <end position="1271"/>
    </location>
</feature>
<dbReference type="STRING" id="5762.D2UY51"/>
<feature type="domain" description="Integrator complex subunit 3 N-terminal" evidence="2">
    <location>
        <begin position="106"/>
        <end position="477"/>
    </location>
</feature>
<evidence type="ECO:0000256" key="1">
    <source>
        <dbReference type="SAM" id="MobiDB-lite"/>
    </source>
</evidence>
<dbReference type="PROSITE" id="PS50096">
    <property type="entry name" value="IQ"/>
    <property type="match status" value="1"/>
</dbReference>
<accession>D2UY51</accession>
<organism evidence="4">
    <name type="scientific">Naegleria gruberi</name>
    <name type="common">Amoeba</name>
    <dbReference type="NCBI Taxonomy" id="5762"/>
    <lineage>
        <taxon>Eukaryota</taxon>
        <taxon>Discoba</taxon>
        <taxon>Heterolobosea</taxon>
        <taxon>Tetramitia</taxon>
        <taxon>Eutetramitia</taxon>
        <taxon>Vahlkampfiidae</taxon>
        <taxon>Naegleria</taxon>
    </lineage>
</organism>
<dbReference type="EMBL" id="GG738845">
    <property type="protein sequence ID" value="EFC50414.1"/>
    <property type="molecule type" value="Genomic_DNA"/>
</dbReference>
<protein>
    <submittedName>
        <fullName evidence="3">Predicted protein</fullName>
    </submittedName>
</protein>
<dbReference type="InParanoid" id="D2UY51"/>
<dbReference type="OrthoDB" id="2021145at2759"/>
<feature type="region of interest" description="Disordered" evidence="1">
    <location>
        <begin position="512"/>
        <end position="605"/>
    </location>
</feature>
<feature type="compositionally biased region" description="Basic and acidic residues" evidence="1">
    <location>
        <begin position="1215"/>
        <end position="1225"/>
    </location>
</feature>
<feature type="compositionally biased region" description="Polar residues" evidence="1">
    <location>
        <begin position="27"/>
        <end position="41"/>
    </location>
</feature>
<feature type="compositionally biased region" description="Polar residues" evidence="1">
    <location>
        <begin position="525"/>
        <end position="538"/>
    </location>
</feature>
<dbReference type="InterPro" id="IPR045334">
    <property type="entry name" value="INTS3"/>
</dbReference>
<feature type="region of interest" description="Disordered" evidence="1">
    <location>
        <begin position="1"/>
        <end position="41"/>
    </location>
</feature>
<dbReference type="SMR" id="D2UY51"/>
<dbReference type="Pfam" id="PF10189">
    <property type="entry name" value="Ints3_N"/>
    <property type="match status" value="1"/>
</dbReference>
<reference evidence="3 4" key="1">
    <citation type="journal article" date="2010" name="Cell">
        <title>The genome of Naegleria gruberi illuminates early eukaryotic versatility.</title>
        <authorList>
            <person name="Fritz-Laylin L.K."/>
            <person name="Prochnik S.E."/>
            <person name="Ginger M.L."/>
            <person name="Dacks J.B."/>
            <person name="Carpenter M.L."/>
            <person name="Field M.C."/>
            <person name="Kuo A."/>
            <person name="Paredez A."/>
            <person name="Chapman J."/>
            <person name="Pham J."/>
            <person name="Shu S."/>
            <person name="Neupane R."/>
            <person name="Cipriano M."/>
            <person name="Mancuso J."/>
            <person name="Tu H."/>
            <person name="Salamov A."/>
            <person name="Lindquist E."/>
            <person name="Shapiro H."/>
            <person name="Lucas S."/>
            <person name="Grigoriev I.V."/>
            <person name="Cande W.Z."/>
            <person name="Fulton C."/>
            <person name="Rokhsar D.S."/>
            <person name="Dawson S.C."/>
        </authorList>
    </citation>
    <scope>NUCLEOTIDE SEQUENCE [LARGE SCALE GENOMIC DNA]</scope>
    <source>
        <strain evidence="3 4">NEG-M</strain>
    </source>
</reference>
<sequence length="1324" mass="153467">MSNNPQNPFQRGAPVNAPGTFIPSPRLSPQNNNSRNVTLPPQPVSYSSSIMTLIPLDAPDEWDKLLSQCWTTLCEEIQLQQIRKDENLILTKLQEKNFPPNNKVPMYGLLYGILTAEDATQSGIFFRILNAIVHDHKTLSDELKKFIESKFYKLQDPITERIATFLNDCIKINPQFDAPFISLVKNMKTYEFTKRNLTLADKILDICYQNKEWIYANAKVLMKVLYSFLRMIEDMKIFGVDRQYEALMRKQLQLVEDIIRDNLQKEAIQSMGRDFVRVVYSLAKKYKVSDSMEKLLGNQDFLKIMNYPSSSRVLDCRISHDMYTQISFLISNVKFGNQKRYQSWFAQRFFATPESEAVIPDLVRYINCVYHPPHESMPRWAVLGWLLKSVKNEKILENTKLAIVYDLLFTISSDMNEEFVKNIVSPTFLILSNNVGKYPEITNSLLDFIFYFIERTDQYLHLTKQQIIGSLQTCTQKFGASHIATVIEKTDNERRERVKKYFTIQSTPQVQPPVTVTPLQIPEGAQSNSNNKSPTLSPSKIPPSAKQPSQQTNPPSSVDPTKNNPPLAVKTNNRSGTTPLAPVSVKSPTSPSRQPFASISKETDNKTIRELIEETTKTATNKTKFLESFEPLISNLTKQVGDYYDSISSTKQEDKEVEELRKTCNQTIKEVVEFFSNNVLNQQPTDIQAFATFIMRLVSFEMLAQTQSNTYNLQQGNPSAVIVQTILKERAEDEKKHFEKCLLRNQSTLLCCLLDEICTRVLSYLGNQNKEASSAEKNRIAKLKEKFSHLVKFMYKTDMSLGYRLLCFYVSKIYNDKIQALDLLKPTSTDPFINILIFSNHYKYKSGYSVFYDWTLGARKSSTEGAQTQDQVFIKDLSTCLEDNHLLFINLLPIISRDFSHYIQKNKEEFFKLIITKLHPYELQHVNTFVQNGKLKILFSQGKAKKASGSAQTNLNGLDYISQAIVMIQNLNDHFSDDYEHQMFWTLLSNEICYNHTLFCINQTEEESEKKTSQQQQQVGLYYKFPISQFIISLLNTLSQHEVYSDILLTLVQRLTAINPDGEALFSYEFIQYVMTLPFEKYTTFPSTLLHHYLQCQYIKNDGFLLEVTEKHIIGVLQEYLEKMNDKNAETCQDILMHLYYMKLLTNHSLHYMSSNTNNHYLLFECENFLKQIRKIKGQLSSKNEKMKFIFTQLIGDFDQGENEEDINEATTDDADVKMTEKTEEEKEEEESPKPPRSARNKRNKKVEVSEDEEEVEEDEEQNSQEEDDEETKPKKRKVTKEQNEEEQENDETIEEEISEDEETKVLNNIKSKRRGFVRRKKVK</sequence>
<feature type="compositionally biased region" description="Low complexity" evidence="1">
    <location>
        <begin position="512"/>
        <end position="522"/>
    </location>
</feature>
<dbReference type="VEuPathDB" id="AmoebaDB:NAEGRDRAFT_77760"/>
<dbReference type="InterPro" id="IPR019333">
    <property type="entry name" value="INTS3_N"/>
</dbReference>
<dbReference type="Proteomes" id="UP000006671">
    <property type="component" value="Unassembled WGS sequence"/>
</dbReference>
<evidence type="ECO:0000313" key="3">
    <source>
        <dbReference type="EMBL" id="EFC50414.1"/>
    </source>
</evidence>
<dbReference type="RefSeq" id="XP_002683158.1">
    <property type="nucleotide sequence ID" value="XM_002683112.1"/>
</dbReference>
<feature type="compositionally biased region" description="Acidic residues" evidence="1">
    <location>
        <begin position="1201"/>
        <end position="1214"/>
    </location>
</feature>
<keyword evidence="4" id="KW-1185">Reference proteome</keyword>
<dbReference type="PANTHER" id="PTHR13587">
    <property type="entry name" value="INTEGRATOR COMPLEX SUBUNIT 3"/>
    <property type="match status" value="1"/>
</dbReference>
<dbReference type="eggNOG" id="KOG4262">
    <property type="taxonomic scope" value="Eukaryota"/>
</dbReference>
<dbReference type="GO" id="GO:0005737">
    <property type="term" value="C:cytoplasm"/>
    <property type="evidence" value="ECO:0007669"/>
    <property type="project" value="TreeGrafter"/>
</dbReference>
<evidence type="ECO:0000259" key="2">
    <source>
        <dbReference type="Pfam" id="PF10189"/>
    </source>
</evidence>
<dbReference type="OMA" id="FECENFL"/>
<evidence type="ECO:0000313" key="4">
    <source>
        <dbReference type="Proteomes" id="UP000006671"/>
    </source>
</evidence>
<dbReference type="KEGG" id="ngr:NAEGRDRAFT_77760"/>
<feature type="compositionally biased region" description="Acidic residues" evidence="1">
    <location>
        <begin position="1284"/>
        <end position="1302"/>
    </location>
</feature>
<dbReference type="PANTHER" id="PTHR13587:SF7">
    <property type="entry name" value="INTEGRATOR COMPLEX SUBUNIT 3"/>
    <property type="match status" value="1"/>
</dbReference>
<feature type="compositionally biased region" description="Polar residues" evidence="1">
    <location>
        <begin position="546"/>
        <end position="578"/>
    </location>
</feature>
<feature type="region of interest" description="Disordered" evidence="1">
    <location>
        <begin position="1201"/>
        <end position="1302"/>
    </location>
</feature>